<evidence type="ECO:0000313" key="3">
    <source>
        <dbReference type="Proteomes" id="UP000298591"/>
    </source>
</evidence>
<sequence>MNTEEFIAKARLVHGDRYDYSKAVYHYRTPVTITCKIHGDFQIRYDHHIGKKRGGCKQCYFDSMRGTKEEFIAKARLVHGDRYDYSKFEYVNSQTKSIIICPKHGEFTHTPASHLNKCGCPTCRSIRQRIPLSQFVEKAKSIHNNKYDYSKAVYNGSNEYLKIICPEHGIFEKTPDNHCHKTRPQGCPKCVEYFGYRDILPGYLYLFLSDDSKFIKIGISNNPKKRIKKLKKSTPFDFNVLEIVKFNDGSEARKWERTFHKMYQSAELSGFDGCTEWFKYDKAVADWYRWLKGAK</sequence>
<name>A0A4D6T802_9CAUD</name>
<dbReference type="InterPro" id="IPR018306">
    <property type="entry name" value="Phage_T5_Orf172_DNA-bd"/>
</dbReference>
<feature type="domain" description="Bacteriophage T5 Orf172 DNA-binding" evidence="1">
    <location>
        <begin position="209"/>
        <end position="287"/>
    </location>
</feature>
<organism evidence="2 3">
    <name type="scientific">Klebsiella phage vB_KpnM_FZ14</name>
    <dbReference type="NCBI Taxonomy" id="2530028"/>
    <lineage>
        <taxon>Viruses</taxon>
        <taxon>Duplodnaviria</taxon>
        <taxon>Heunggongvirae</taxon>
        <taxon>Uroviricota</taxon>
        <taxon>Caudoviricetes</taxon>
        <taxon>Jameshumphriesvirinae</taxon>
        <taxon>Sircambvirus</taxon>
        <taxon>Sircambvirus FZ14</taxon>
    </lineage>
</organism>
<gene>
    <name evidence="2" type="ORF">FZ14_35</name>
</gene>
<dbReference type="EMBL" id="MK521906">
    <property type="protein sequence ID" value="QCG76515.1"/>
    <property type="molecule type" value="Genomic_DNA"/>
</dbReference>
<evidence type="ECO:0000259" key="1">
    <source>
        <dbReference type="SMART" id="SM00974"/>
    </source>
</evidence>
<proteinExistence type="predicted"/>
<reference evidence="2 3" key="1">
    <citation type="submission" date="2019-02" db="EMBL/GenBank/DDBJ databases">
        <authorList>
            <person name="Zurabov F.M."/>
            <person name="Zhilenkov E.L."/>
            <person name="Shagin D.A."/>
            <person name="Shelenkov A.A."/>
            <person name="Mikhaylova Y.V."/>
        </authorList>
    </citation>
    <scope>NUCLEOTIDE SEQUENCE [LARGE SCALE GENOMIC DNA]</scope>
</reference>
<dbReference type="Proteomes" id="UP000298591">
    <property type="component" value="Segment"/>
</dbReference>
<dbReference type="Pfam" id="PF13455">
    <property type="entry name" value="MUG113"/>
    <property type="match status" value="1"/>
</dbReference>
<accession>A0A4D6T802</accession>
<keyword evidence="3" id="KW-1185">Reference proteome</keyword>
<dbReference type="SMART" id="SM00974">
    <property type="entry name" value="T5orf172"/>
    <property type="match status" value="1"/>
</dbReference>
<protein>
    <submittedName>
        <fullName evidence="2">T5orf172 domain-containing protein</fullName>
    </submittedName>
</protein>
<evidence type="ECO:0000313" key="2">
    <source>
        <dbReference type="EMBL" id="QCG76515.1"/>
    </source>
</evidence>